<dbReference type="Proteomes" id="UP001065613">
    <property type="component" value="Chromosome"/>
</dbReference>
<organism evidence="4">
    <name type="scientific">Woronichinia naegeliana WA131</name>
    <dbReference type="NCBI Taxonomy" id="2824559"/>
    <lineage>
        <taxon>Bacteria</taxon>
        <taxon>Bacillati</taxon>
        <taxon>Cyanobacteriota</taxon>
        <taxon>Cyanophyceae</taxon>
        <taxon>Synechococcales</taxon>
        <taxon>Coelosphaeriaceae</taxon>
        <taxon>Woronichinia</taxon>
    </lineage>
</organism>
<dbReference type="GO" id="GO:0009295">
    <property type="term" value="C:nucleoid"/>
    <property type="evidence" value="ECO:0007669"/>
    <property type="project" value="TreeGrafter"/>
</dbReference>
<dbReference type="PROSITE" id="PS50935">
    <property type="entry name" value="SSB"/>
    <property type="match status" value="1"/>
</dbReference>
<proteinExistence type="inferred from homology"/>
<dbReference type="NCBIfam" id="TIGR00621">
    <property type="entry name" value="ssb"/>
    <property type="match status" value="1"/>
</dbReference>
<evidence type="ECO:0000256" key="3">
    <source>
        <dbReference type="PIRNR" id="PIRNR002070"/>
    </source>
</evidence>
<dbReference type="CDD" id="cd04496">
    <property type="entry name" value="SSB_OBF"/>
    <property type="match status" value="1"/>
</dbReference>
<keyword evidence="1 2" id="KW-0238">DNA-binding</keyword>
<evidence type="ECO:0000256" key="1">
    <source>
        <dbReference type="ARBA" id="ARBA00023125"/>
    </source>
</evidence>
<dbReference type="AlphaFoldDB" id="A0A977L0A6"/>
<name>A0A977L0A6_9CYAN</name>
<dbReference type="NCBIfam" id="NF005674">
    <property type="entry name" value="PRK07459.1"/>
    <property type="match status" value="1"/>
</dbReference>
<evidence type="ECO:0000256" key="2">
    <source>
        <dbReference type="HAMAP-Rule" id="MF_00984"/>
    </source>
</evidence>
<evidence type="ECO:0000313" key="4">
    <source>
        <dbReference type="EMBL" id="UXE62256.1"/>
    </source>
</evidence>
<dbReference type="Gene3D" id="2.40.50.140">
    <property type="entry name" value="Nucleic acid-binding proteins"/>
    <property type="match status" value="1"/>
</dbReference>
<comment type="caution">
    <text evidence="2">Lacks conserved residue(s) required for the propagation of feature annotation.</text>
</comment>
<dbReference type="GO" id="GO:0006260">
    <property type="term" value="P:DNA replication"/>
    <property type="evidence" value="ECO:0007669"/>
    <property type="project" value="InterPro"/>
</dbReference>
<sequence>MSVNVVNLVGRAGRDPEVRYFESGSMKCSLTLAVNRIGKKSDEPDWFELEIWGKTAEIAASYVKKGNLIGVQGSLKIEEWSDRTTGAKKSKPIIRVERLDLLGSKRDNEASMGYSEGEF</sequence>
<dbReference type="KEGG" id="wna:KA717_05415"/>
<dbReference type="PANTHER" id="PTHR10302:SF0">
    <property type="entry name" value="SINGLE-STRANDED DNA-BINDING PROTEIN, MITOCHONDRIAL"/>
    <property type="match status" value="1"/>
</dbReference>
<dbReference type="SUPFAM" id="SSF50249">
    <property type="entry name" value="Nucleic acid-binding proteins"/>
    <property type="match status" value="1"/>
</dbReference>
<accession>A0A977L0A6</accession>
<dbReference type="EMBL" id="CP073041">
    <property type="protein sequence ID" value="UXE62256.1"/>
    <property type="molecule type" value="Genomic_DNA"/>
</dbReference>
<dbReference type="PIRSF" id="PIRSF002070">
    <property type="entry name" value="SSB"/>
    <property type="match status" value="1"/>
</dbReference>
<protein>
    <recommendedName>
        <fullName evidence="2 3">Single-stranded DNA-binding protein</fullName>
        <shortName evidence="2">SSB</shortName>
    </recommendedName>
</protein>
<dbReference type="HAMAP" id="MF_00984">
    <property type="entry name" value="SSB"/>
    <property type="match status" value="1"/>
</dbReference>
<dbReference type="InterPro" id="IPR011344">
    <property type="entry name" value="ssDNA-bd"/>
</dbReference>
<dbReference type="PANTHER" id="PTHR10302">
    <property type="entry name" value="SINGLE-STRANDED DNA-BINDING PROTEIN"/>
    <property type="match status" value="1"/>
</dbReference>
<dbReference type="InterPro" id="IPR000424">
    <property type="entry name" value="Primosome_PriB/ssb"/>
</dbReference>
<gene>
    <name evidence="4" type="ORF">KA717_05415</name>
</gene>
<reference evidence="4" key="1">
    <citation type="submission" date="2021-04" db="EMBL/GenBank/DDBJ databases">
        <title>Genome sequence of Woronichinia naegeliana from Washington state freshwater lake bloom.</title>
        <authorList>
            <person name="Dreher T.W."/>
        </authorList>
    </citation>
    <scope>NUCLEOTIDE SEQUENCE</scope>
    <source>
        <strain evidence="4">WA131</strain>
    </source>
</reference>
<dbReference type="GO" id="GO:0003697">
    <property type="term" value="F:single-stranded DNA binding"/>
    <property type="evidence" value="ECO:0007669"/>
    <property type="project" value="UniProtKB-UniRule"/>
</dbReference>
<comment type="subunit">
    <text evidence="2">Homotetramer.</text>
</comment>
<dbReference type="InterPro" id="IPR012340">
    <property type="entry name" value="NA-bd_OB-fold"/>
</dbReference>
<dbReference type="Pfam" id="PF00436">
    <property type="entry name" value="SSB"/>
    <property type="match status" value="1"/>
</dbReference>